<dbReference type="Pfam" id="PF20258">
    <property type="entry name" value="tRNA_Me_trans_C"/>
    <property type="match status" value="1"/>
</dbReference>
<evidence type="ECO:0000256" key="1">
    <source>
        <dbReference type="ARBA" id="ARBA00022555"/>
    </source>
</evidence>
<dbReference type="NCBIfam" id="TIGR00420">
    <property type="entry name" value="trmU"/>
    <property type="match status" value="1"/>
</dbReference>
<dbReference type="AlphaFoldDB" id="A0A844G323"/>
<keyword evidence="4 9" id="KW-0547">Nucleotide-binding</keyword>
<feature type="domain" description="tRNA-specific 2-thiouridylase MnmA-like C-terminal" evidence="10">
    <location>
        <begin position="279"/>
        <end position="353"/>
    </location>
</feature>
<dbReference type="CDD" id="cd01998">
    <property type="entry name" value="MnmA_TRMU-like"/>
    <property type="match status" value="1"/>
</dbReference>
<name>A0A844G323_9BACT</name>
<sequence>MKEKVIVALSGGVDSSVAAALAVQAGCEVIGVTLRLKHPDPAFSSAQLCASRNDEAAVEQVVRTLGITHRYIEGFGRFRERVLEPSAREYMAGRTPNPCCDCNLLVKFGILADLAEELGAARVLTGHYAKLSHETAGAVLRRGDDPRKDQSYFLYRLTQRELGKLSFPVGAMEKSEVRRIAAGLGLVTSQKPDSQDACFQVGGECFGETLRRLCGLAAKPGRFVYRGRTVGRHAGAHAFTIGQRKGLNVALGVPAYVVSIDPESGDVRLETDPEALLSRSFTVRRAAWQLGVPPEGDEMEVQIRYRSRAVPCRIEPGADGGLRVVPADPLRAVTPGQAAVFYRGDVLLGGGVIDHAD</sequence>
<evidence type="ECO:0000256" key="2">
    <source>
        <dbReference type="ARBA" id="ARBA00022679"/>
    </source>
</evidence>
<keyword evidence="3 9" id="KW-0819">tRNA processing</keyword>
<comment type="similarity">
    <text evidence="9">Belongs to the MnmA/TRMU family.</text>
</comment>
<dbReference type="GO" id="GO:0000049">
    <property type="term" value="F:tRNA binding"/>
    <property type="evidence" value="ECO:0007669"/>
    <property type="project" value="UniProtKB-KW"/>
</dbReference>
<keyword evidence="6 9" id="KW-0694">RNA-binding</keyword>
<dbReference type="Pfam" id="PF20259">
    <property type="entry name" value="tRNA_Me_trans_M"/>
    <property type="match status" value="1"/>
</dbReference>
<feature type="active site" description="Nucleophile" evidence="9">
    <location>
        <position position="102"/>
    </location>
</feature>
<dbReference type="Gene3D" id="2.30.30.280">
    <property type="entry name" value="Adenine nucleotide alpha hydrolases-like domains"/>
    <property type="match status" value="1"/>
</dbReference>
<dbReference type="InterPro" id="IPR046885">
    <property type="entry name" value="MnmA-like_C"/>
</dbReference>
<dbReference type="InterPro" id="IPR023382">
    <property type="entry name" value="MnmA-like_central_sf"/>
</dbReference>
<dbReference type="InterPro" id="IPR046884">
    <property type="entry name" value="MnmA-like_central"/>
</dbReference>
<evidence type="ECO:0000256" key="5">
    <source>
        <dbReference type="ARBA" id="ARBA00022840"/>
    </source>
</evidence>
<accession>A0A844G323</accession>
<keyword evidence="1 9" id="KW-0820">tRNA-binding</keyword>
<feature type="site" description="Interaction with tRNA" evidence="9">
    <location>
        <position position="127"/>
    </location>
</feature>
<comment type="catalytic activity">
    <reaction evidence="8 9">
        <text>S-sulfanyl-L-cysteinyl-[protein] + uridine(34) in tRNA + AH2 + ATP = 2-thiouridine(34) in tRNA + L-cysteinyl-[protein] + A + AMP + diphosphate + H(+)</text>
        <dbReference type="Rhea" id="RHEA:47032"/>
        <dbReference type="Rhea" id="RHEA-COMP:10131"/>
        <dbReference type="Rhea" id="RHEA-COMP:11726"/>
        <dbReference type="Rhea" id="RHEA-COMP:11727"/>
        <dbReference type="Rhea" id="RHEA-COMP:11728"/>
        <dbReference type="ChEBI" id="CHEBI:13193"/>
        <dbReference type="ChEBI" id="CHEBI:15378"/>
        <dbReference type="ChEBI" id="CHEBI:17499"/>
        <dbReference type="ChEBI" id="CHEBI:29950"/>
        <dbReference type="ChEBI" id="CHEBI:30616"/>
        <dbReference type="ChEBI" id="CHEBI:33019"/>
        <dbReference type="ChEBI" id="CHEBI:61963"/>
        <dbReference type="ChEBI" id="CHEBI:65315"/>
        <dbReference type="ChEBI" id="CHEBI:87170"/>
        <dbReference type="ChEBI" id="CHEBI:456215"/>
        <dbReference type="EC" id="2.8.1.13"/>
    </reaction>
</comment>
<feature type="binding site" evidence="9">
    <location>
        <begin position="8"/>
        <end position="15"/>
    </location>
    <ligand>
        <name>ATP</name>
        <dbReference type="ChEBI" id="CHEBI:30616"/>
    </ligand>
</feature>
<evidence type="ECO:0000256" key="8">
    <source>
        <dbReference type="ARBA" id="ARBA00051542"/>
    </source>
</evidence>
<dbReference type="NCBIfam" id="NF001138">
    <property type="entry name" value="PRK00143.1"/>
    <property type="match status" value="1"/>
</dbReference>
<evidence type="ECO:0000256" key="7">
    <source>
        <dbReference type="ARBA" id="ARBA00023157"/>
    </source>
</evidence>
<feature type="binding site" evidence="9">
    <location>
        <position position="126"/>
    </location>
    <ligand>
        <name>ATP</name>
        <dbReference type="ChEBI" id="CHEBI:30616"/>
    </ligand>
</feature>
<feature type="binding site" evidence="9">
    <location>
        <position position="34"/>
    </location>
    <ligand>
        <name>ATP</name>
        <dbReference type="ChEBI" id="CHEBI:30616"/>
    </ligand>
</feature>
<feature type="region of interest" description="Interaction with tRNA" evidence="9">
    <location>
        <begin position="304"/>
        <end position="305"/>
    </location>
</feature>
<feature type="region of interest" description="Interaction with tRNA" evidence="9">
    <location>
        <begin position="148"/>
        <end position="150"/>
    </location>
</feature>
<dbReference type="Gene3D" id="3.40.50.620">
    <property type="entry name" value="HUPs"/>
    <property type="match status" value="1"/>
</dbReference>
<dbReference type="EC" id="2.8.1.13" evidence="9"/>
<dbReference type="Pfam" id="PF03054">
    <property type="entry name" value="tRNA_Me_trans"/>
    <property type="match status" value="1"/>
</dbReference>
<comment type="subcellular location">
    <subcellularLocation>
        <location evidence="9">Cytoplasm</location>
    </subcellularLocation>
</comment>
<dbReference type="Proteomes" id="UP000435649">
    <property type="component" value="Unassembled WGS sequence"/>
</dbReference>
<dbReference type="GO" id="GO:0005737">
    <property type="term" value="C:cytoplasm"/>
    <property type="evidence" value="ECO:0007669"/>
    <property type="project" value="UniProtKB-SubCell"/>
</dbReference>
<dbReference type="GO" id="GO:0103016">
    <property type="term" value="F:tRNA-uridine 2-sulfurtransferase activity"/>
    <property type="evidence" value="ECO:0007669"/>
    <property type="project" value="UniProtKB-EC"/>
</dbReference>
<comment type="caution">
    <text evidence="9">Lacks conserved residue(s) required for the propagation of feature annotation.</text>
</comment>
<keyword evidence="5 9" id="KW-0067">ATP-binding</keyword>
<dbReference type="Gene3D" id="2.40.30.10">
    <property type="entry name" value="Translation factors"/>
    <property type="match status" value="1"/>
</dbReference>
<evidence type="ECO:0000256" key="9">
    <source>
        <dbReference type="HAMAP-Rule" id="MF_00144"/>
    </source>
</evidence>
<feature type="active site" description="Cysteine persulfide intermediate" evidence="9">
    <location>
        <position position="198"/>
    </location>
</feature>
<gene>
    <name evidence="9 12" type="primary">mnmA</name>
    <name evidence="12" type="ORF">FYJ85_09740</name>
</gene>
<dbReference type="InterPro" id="IPR004506">
    <property type="entry name" value="MnmA-like"/>
</dbReference>
<protein>
    <recommendedName>
        <fullName evidence="9">tRNA-specific 2-thiouridylase MnmA</fullName>
        <ecNumber evidence="9">2.8.1.13</ecNumber>
    </recommendedName>
</protein>
<reference evidence="12 13" key="1">
    <citation type="submission" date="2019-08" db="EMBL/GenBank/DDBJ databases">
        <title>In-depth cultivation of the pig gut microbiome towards novel bacterial diversity and tailored functional studies.</title>
        <authorList>
            <person name="Wylensek D."/>
            <person name="Hitch T.C.A."/>
            <person name="Clavel T."/>
        </authorList>
    </citation>
    <scope>NUCLEOTIDE SEQUENCE [LARGE SCALE GENOMIC DNA]</scope>
    <source>
        <strain evidence="12 13">BBE-744-WT-12</strain>
    </source>
</reference>
<dbReference type="SUPFAM" id="SSF52402">
    <property type="entry name" value="Adenine nucleotide alpha hydrolases-like"/>
    <property type="match status" value="1"/>
</dbReference>
<dbReference type="PANTHER" id="PTHR11933">
    <property type="entry name" value="TRNA 5-METHYLAMINOMETHYL-2-THIOURIDYLATE -METHYLTRANSFERASE"/>
    <property type="match status" value="1"/>
</dbReference>
<evidence type="ECO:0000259" key="11">
    <source>
        <dbReference type="Pfam" id="PF20259"/>
    </source>
</evidence>
<dbReference type="GO" id="GO:0002143">
    <property type="term" value="P:tRNA wobble position uridine thiolation"/>
    <property type="evidence" value="ECO:0007669"/>
    <property type="project" value="TreeGrafter"/>
</dbReference>
<dbReference type="GO" id="GO:0005524">
    <property type="term" value="F:ATP binding"/>
    <property type="evidence" value="ECO:0007669"/>
    <property type="project" value="UniProtKB-KW"/>
</dbReference>
<evidence type="ECO:0000313" key="13">
    <source>
        <dbReference type="Proteomes" id="UP000435649"/>
    </source>
</evidence>
<organism evidence="12 13">
    <name type="scientific">Victivallis lenta</name>
    <dbReference type="NCBI Taxonomy" id="2606640"/>
    <lineage>
        <taxon>Bacteria</taxon>
        <taxon>Pseudomonadati</taxon>
        <taxon>Lentisphaerota</taxon>
        <taxon>Lentisphaeria</taxon>
        <taxon>Victivallales</taxon>
        <taxon>Victivallaceae</taxon>
        <taxon>Victivallis</taxon>
    </lineage>
</organism>
<dbReference type="PANTHER" id="PTHR11933:SF5">
    <property type="entry name" value="MITOCHONDRIAL TRNA-SPECIFIC 2-THIOURIDYLASE 1"/>
    <property type="match status" value="1"/>
</dbReference>
<proteinExistence type="inferred from homology"/>
<keyword evidence="7" id="KW-1015">Disulfide bond</keyword>
<dbReference type="InterPro" id="IPR014729">
    <property type="entry name" value="Rossmann-like_a/b/a_fold"/>
</dbReference>
<evidence type="ECO:0000256" key="6">
    <source>
        <dbReference type="ARBA" id="ARBA00022884"/>
    </source>
</evidence>
<feature type="domain" description="tRNA-specific 2-thiouridylase MnmA-like central" evidence="11">
    <location>
        <begin position="221"/>
        <end position="267"/>
    </location>
</feature>
<evidence type="ECO:0000256" key="3">
    <source>
        <dbReference type="ARBA" id="ARBA00022694"/>
    </source>
</evidence>
<evidence type="ECO:0000259" key="10">
    <source>
        <dbReference type="Pfam" id="PF20258"/>
    </source>
</evidence>
<comment type="caution">
    <text evidence="12">The sequence shown here is derived from an EMBL/GenBank/DDBJ whole genome shotgun (WGS) entry which is preliminary data.</text>
</comment>
<comment type="function">
    <text evidence="9">Catalyzes the 2-thiolation of uridine at the wobble position (U34) of tRNA, leading to the formation of s(2)U34.</text>
</comment>
<feature type="site" description="Interaction with tRNA" evidence="9">
    <location>
        <position position="337"/>
    </location>
</feature>
<evidence type="ECO:0000256" key="4">
    <source>
        <dbReference type="ARBA" id="ARBA00022741"/>
    </source>
</evidence>
<keyword evidence="2 9" id="KW-0808">Transferase</keyword>
<dbReference type="HAMAP" id="MF_00144">
    <property type="entry name" value="tRNA_thiouridyl_MnmA"/>
    <property type="match status" value="1"/>
</dbReference>
<evidence type="ECO:0000313" key="12">
    <source>
        <dbReference type="EMBL" id="MST97322.1"/>
    </source>
</evidence>
<keyword evidence="9" id="KW-0963">Cytoplasm</keyword>
<dbReference type="EMBL" id="VUNS01000009">
    <property type="protein sequence ID" value="MST97322.1"/>
    <property type="molecule type" value="Genomic_DNA"/>
</dbReference>
<keyword evidence="13" id="KW-1185">Reference proteome</keyword>